<keyword evidence="1" id="KW-0489">Methyltransferase</keyword>
<dbReference type="InterPro" id="IPR007072">
    <property type="entry name" value="RNMT_CmcI"/>
</dbReference>
<dbReference type="PANTHER" id="PTHR40048:SF1">
    <property type="entry name" value="RHAMNOSYL O-METHYLTRANSFERASE"/>
    <property type="match status" value="1"/>
</dbReference>
<dbReference type="SUPFAM" id="SSF53335">
    <property type="entry name" value="S-adenosyl-L-methionine-dependent methyltransferases"/>
    <property type="match status" value="1"/>
</dbReference>
<comment type="caution">
    <text evidence="3">The sequence shown here is derived from an EMBL/GenBank/DDBJ whole genome shotgun (WGS) entry which is preliminary data.</text>
</comment>
<evidence type="ECO:0000256" key="1">
    <source>
        <dbReference type="ARBA" id="ARBA00022603"/>
    </source>
</evidence>
<dbReference type="GO" id="GO:0008168">
    <property type="term" value="F:methyltransferase activity"/>
    <property type="evidence" value="ECO:0007669"/>
    <property type="project" value="UniProtKB-KW"/>
</dbReference>
<dbReference type="PANTHER" id="PTHR40048">
    <property type="entry name" value="RHAMNOSYL O-METHYLTRANSFERASE"/>
    <property type="match status" value="1"/>
</dbReference>
<accession>A0A2T1BY03</accession>
<dbReference type="InterPro" id="IPR029063">
    <property type="entry name" value="SAM-dependent_MTases_sf"/>
</dbReference>
<dbReference type="Pfam" id="PF04989">
    <property type="entry name" value="RMNT_CmcI"/>
    <property type="match status" value="1"/>
</dbReference>
<dbReference type="OrthoDB" id="189417at2"/>
<dbReference type="Proteomes" id="UP000238762">
    <property type="component" value="Unassembled WGS sequence"/>
</dbReference>
<dbReference type="AlphaFoldDB" id="A0A2T1BY03"/>
<dbReference type="RefSeq" id="WP_106291092.1">
    <property type="nucleotide sequence ID" value="NZ_CAWNTC010000187.1"/>
</dbReference>
<evidence type="ECO:0000313" key="4">
    <source>
        <dbReference type="Proteomes" id="UP000238762"/>
    </source>
</evidence>
<reference evidence="3 4" key="1">
    <citation type="submission" date="2018-02" db="EMBL/GenBank/DDBJ databases">
        <authorList>
            <person name="Cohen D.B."/>
            <person name="Kent A.D."/>
        </authorList>
    </citation>
    <scope>NUCLEOTIDE SEQUENCE [LARGE SCALE GENOMIC DNA]</scope>
    <source>
        <strain evidence="3 4">CCAP 1448/3</strain>
    </source>
</reference>
<evidence type="ECO:0000313" key="3">
    <source>
        <dbReference type="EMBL" id="PSB00899.1"/>
    </source>
</evidence>
<evidence type="ECO:0000256" key="2">
    <source>
        <dbReference type="ARBA" id="ARBA00022679"/>
    </source>
</evidence>
<proteinExistence type="predicted"/>
<dbReference type="GO" id="GO:0071770">
    <property type="term" value="P:DIM/DIP cell wall layer assembly"/>
    <property type="evidence" value="ECO:0007669"/>
    <property type="project" value="TreeGrafter"/>
</dbReference>
<keyword evidence="4" id="KW-1185">Reference proteome</keyword>
<dbReference type="GO" id="GO:0005886">
    <property type="term" value="C:plasma membrane"/>
    <property type="evidence" value="ECO:0007669"/>
    <property type="project" value="TreeGrafter"/>
</dbReference>
<sequence length="227" mass="26110">MENDNLQLLTQKWFVDSCKQKYSYNFTWMGRPIIQYPQDIVAMQEIIWQIQPDLIVDTGIAHGGSLVFYASMLELIGNNGQVLGIDIDIRSHNRVEIEKHPMYKRISMIEGSSIDEKVAAAVYEFAKGKQRILVTLDSNHTHDHVLRELELYSPLVTKGSYLVVFDTAVEDLPDDFFPDRPWGKGNNPKTAVWEFLKTNERFEIDRSIESKLLITVAPDGYLKCIKD</sequence>
<dbReference type="GO" id="GO:0008610">
    <property type="term" value="P:lipid biosynthetic process"/>
    <property type="evidence" value="ECO:0007669"/>
    <property type="project" value="InterPro"/>
</dbReference>
<dbReference type="Gene3D" id="3.40.50.150">
    <property type="entry name" value="Vaccinia Virus protein VP39"/>
    <property type="match status" value="1"/>
</dbReference>
<dbReference type="EMBL" id="PVWJ01000149">
    <property type="protein sequence ID" value="PSB00899.1"/>
    <property type="molecule type" value="Genomic_DNA"/>
</dbReference>
<dbReference type="GO" id="GO:0032259">
    <property type="term" value="P:methylation"/>
    <property type="evidence" value="ECO:0007669"/>
    <property type="project" value="UniProtKB-KW"/>
</dbReference>
<protein>
    <submittedName>
        <fullName evidence="3">Cephalosporin hydroxylase</fullName>
    </submittedName>
</protein>
<keyword evidence="2" id="KW-0808">Transferase</keyword>
<name>A0A2T1BY03_9CYAN</name>
<organism evidence="3 4">
    <name type="scientific">Merismopedia glauca CCAP 1448/3</name>
    <dbReference type="NCBI Taxonomy" id="1296344"/>
    <lineage>
        <taxon>Bacteria</taxon>
        <taxon>Bacillati</taxon>
        <taxon>Cyanobacteriota</taxon>
        <taxon>Cyanophyceae</taxon>
        <taxon>Synechococcales</taxon>
        <taxon>Merismopediaceae</taxon>
        <taxon>Merismopedia</taxon>
    </lineage>
</organism>
<gene>
    <name evidence="3" type="ORF">C7B64_21110</name>
</gene>
<reference evidence="3 4" key="2">
    <citation type="submission" date="2018-03" db="EMBL/GenBank/DDBJ databases">
        <title>The ancient ancestry and fast evolution of plastids.</title>
        <authorList>
            <person name="Moore K.R."/>
            <person name="Magnabosco C."/>
            <person name="Momper L."/>
            <person name="Gold D.A."/>
            <person name="Bosak T."/>
            <person name="Fournier G.P."/>
        </authorList>
    </citation>
    <scope>NUCLEOTIDE SEQUENCE [LARGE SCALE GENOMIC DNA]</scope>
    <source>
        <strain evidence="3 4">CCAP 1448/3</strain>
    </source>
</reference>